<dbReference type="Pfam" id="PF19763">
    <property type="entry name" value="DUF6250"/>
    <property type="match status" value="1"/>
</dbReference>
<dbReference type="InterPro" id="IPR046217">
    <property type="entry name" value="DUF6250"/>
</dbReference>
<sequence length="248" mass="28673">MSITRAFTFLLLFTITLSTISCAQGKVIVLNDSVKVIPKLIHEEDFDSNDIDNWVVEQMEGGKTEIKNGKLEITDAAGCTIWFKKELEGSILIEYDTYIISNGGPYDRVSDMNCFWMAKDMEHPDNLFENSGKRGGKFSHYDSLRLYYMGVGGHDNSKTRFRRYVGNGERPLLPEYDYTKPDFLLTPNKVYHIKIIAHNNIIQYYRDDVLMVDLYDANPYLSGYFGFRTVKNHMTIDNFKVHKLITKN</sequence>
<feature type="chain" id="PRO_5026147767" description="DUF6250 domain-containing protein" evidence="1">
    <location>
        <begin position="24"/>
        <end position="248"/>
    </location>
</feature>
<evidence type="ECO:0000313" key="3">
    <source>
        <dbReference type="EMBL" id="MRX65277.1"/>
    </source>
</evidence>
<proteinExistence type="predicted"/>
<dbReference type="SUPFAM" id="SSF49899">
    <property type="entry name" value="Concanavalin A-like lectins/glucanases"/>
    <property type="match status" value="1"/>
</dbReference>
<dbReference type="InterPro" id="IPR013320">
    <property type="entry name" value="ConA-like_dom_sf"/>
</dbReference>
<dbReference type="EMBL" id="WKJH01000024">
    <property type="protein sequence ID" value="MRX65277.1"/>
    <property type="molecule type" value="Genomic_DNA"/>
</dbReference>
<feature type="domain" description="DUF6250" evidence="2">
    <location>
        <begin position="73"/>
        <end position="239"/>
    </location>
</feature>
<dbReference type="Gene3D" id="2.60.120.200">
    <property type="match status" value="1"/>
</dbReference>
<keyword evidence="1" id="KW-0732">Signal</keyword>
<dbReference type="GO" id="GO:0005975">
    <property type="term" value="P:carbohydrate metabolic process"/>
    <property type="evidence" value="ECO:0007669"/>
    <property type="project" value="UniProtKB-ARBA"/>
</dbReference>
<keyword evidence="4" id="KW-1185">Reference proteome</keyword>
<name>A0A6I2MR26_9FLAO</name>
<evidence type="ECO:0000313" key="4">
    <source>
        <dbReference type="Proteomes" id="UP000443153"/>
    </source>
</evidence>
<evidence type="ECO:0000259" key="2">
    <source>
        <dbReference type="Pfam" id="PF19763"/>
    </source>
</evidence>
<organism evidence="3 4">
    <name type="scientific">Maribacter luteus</name>
    <dbReference type="NCBI Taxonomy" id="2594478"/>
    <lineage>
        <taxon>Bacteria</taxon>
        <taxon>Pseudomonadati</taxon>
        <taxon>Bacteroidota</taxon>
        <taxon>Flavobacteriia</taxon>
        <taxon>Flavobacteriales</taxon>
        <taxon>Flavobacteriaceae</taxon>
        <taxon>Maribacter</taxon>
    </lineage>
</organism>
<comment type="caution">
    <text evidence="3">The sequence shown here is derived from an EMBL/GenBank/DDBJ whole genome shotgun (WGS) entry which is preliminary data.</text>
</comment>
<dbReference type="PROSITE" id="PS51257">
    <property type="entry name" value="PROKAR_LIPOPROTEIN"/>
    <property type="match status" value="1"/>
</dbReference>
<gene>
    <name evidence="3" type="ORF">GJ691_14050</name>
</gene>
<reference evidence="3 4" key="1">
    <citation type="submission" date="2019-11" db="EMBL/GenBank/DDBJ databases">
        <title>Maribacter lutea sp. nov., a marine bacterium isolated from intertidal sand.</title>
        <authorList>
            <person name="Liu A."/>
        </authorList>
    </citation>
    <scope>NUCLEOTIDE SEQUENCE [LARGE SCALE GENOMIC DNA]</scope>
    <source>
        <strain evidence="3 4">RZ05</strain>
    </source>
</reference>
<dbReference type="Proteomes" id="UP000443153">
    <property type="component" value="Unassembled WGS sequence"/>
</dbReference>
<dbReference type="AlphaFoldDB" id="A0A6I2MR26"/>
<dbReference type="GO" id="GO:0004553">
    <property type="term" value="F:hydrolase activity, hydrolyzing O-glycosyl compounds"/>
    <property type="evidence" value="ECO:0007669"/>
    <property type="project" value="UniProtKB-ARBA"/>
</dbReference>
<protein>
    <recommendedName>
        <fullName evidence="2">DUF6250 domain-containing protein</fullName>
    </recommendedName>
</protein>
<accession>A0A6I2MR26</accession>
<feature type="signal peptide" evidence="1">
    <location>
        <begin position="1"/>
        <end position="23"/>
    </location>
</feature>
<evidence type="ECO:0000256" key="1">
    <source>
        <dbReference type="SAM" id="SignalP"/>
    </source>
</evidence>